<accession>A0ABN5IWR7</accession>
<organism evidence="3 4">
    <name type="scientific">Caulobacter segnis</name>
    <dbReference type="NCBI Taxonomy" id="88688"/>
    <lineage>
        <taxon>Bacteria</taxon>
        <taxon>Pseudomonadati</taxon>
        <taxon>Pseudomonadota</taxon>
        <taxon>Alphaproteobacteria</taxon>
        <taxon>Caulobacterales</taxon>
        <taxon>Caulobacteraceae</taxon>
        <taxon>Caulobacter</taxon>
    </lineage>
</organism>
<keyword evidence="2" id="KW-1277">Toxin-antitoxin system</keyword>
<dbReference type="SUPFAM" id="SSF47598">
    <property type="entry name" value="Ribbon-helix-helix"/>
    <property type="match status" value="1"/>
</dbReference>
<dbReference type="InterPro" id="IPR038296">
    <property type="entry name" value="ParD_sf"/>
</dbReference>
<evidence type="ECO:0000313" key="3">
    <source>
        <dbReference type="EMBL" id="AVQ03476.1"/>
    </source>
</evidence>
<dbReference type="EMBL" id="CP027850">
    <property type="protein sequence ID" value="AVQ03476.1"/>
    <property type="molecule type" value="Genomic_DNA"/>
</dbReference>
<dbReference type="PANTHER" id="PTHR36582:SF2">
    <property type="entry name" value="ANTITOXIN PARD"/>
    <property type="match status" value="1"/>
</dbReference>
<dbReference type="InterPro" id="IPR022789">
    <property type="entry name" value="ParD"/>
</dbReference>
<reference evidence="3 4" key="1">
    <citation type="journal article" date="2015" name="Biotechnol. Bioeng.">
        <title>Genome sequence and phenotypic characterization of Caulobacter segnis.</title>
        <authorList>
            <person name="Patel S."/>
            <person name="Fletcher B."/>
            <person name="Scott D.C."/>
            <person name="Ely B."/>
        </authorList>
    </citation>
    <scope>NUCLEOTIDE SEQUENCE [LARGE SCALE GENOMIC DNA]</scope>
    <source>
        <strain evidence="3 4">TK0059</strain>
    </source>
</reference>
<dbReference type="CDD" id="cd22231">
    <property type="entry name" value="RHH_NikR_HicB-like"/>
    <property type="match status" value="1"/>
</dbReference>
<sequence length="83" mass="9252">MSKNTSIVLSEHFQSFITEKVEEGRYGSASEVVRAGLRLLEDHEAKLTALRTAVREGFESGKPEPFDVDTFLAEVNTDYDAQS</sequence>
<evidence type="ECO:0000256" key="2">
    <source>
        <dbReference type="ARBA" id="ARBA00022649"/>
    </source>
</evidence>
<dbReference type="Proteomes" id="UP000240527">
    <property type="component" value="Chromosome"/>
</dbReference>
<proteinExistence type="inferred from homology"/>
<name>A0ABN5IWR7_9CAUL</name>
<evidence type="ECO:0000313" key="4">
    <source>
        <dbReference type="Proteomes" id="UP000240527"/>
    </source>
</evidence>
<dbReference type="NCBIfam" id="TIGR02606">
    <property type="entry name" value="antidote_CC2985"/>
    <property type="match status" value="1"/>
</dbReference>
<protein>
    <submittedName>
        <fullName evidence="3">Type II toxin-antitoxin system ParD family antitoxin</fullName>
    </submittedName>
</protein>
<dbReference type="Gene3D" id="6.10.10.120">
    <property type="entry name" value="Antitoxin ParD1-like"/>
    <property type="match status" value="1"/>
</dbReference>
<dbReference type="InterPro" id="IPR010985">
    <property type="entry name" value="Ribbon_hlx_hlx"/>
</dbReference>
<dbReference type="RefSeq" id="WP_013080491.1">
    <property type="nucleotide sequence ID" value="NZ_CP027850.1"/>
</dbReference>
<dbReference type="Pfam" id="PF03693">
    <property type="entry name" value="ParD_antitoxin"/>
    <property type="match status" value="1"/>
</dbReference>
<gene>
    <name evidence="3" type="ORF">B7G68_17480</name>
</gene>
<keyword evidence="4" id="KW-1185">Reference proteome</keyword>
<comment type="similarity">
    <text evidence="1">Belongs to the ParD antitoxin family.</text>
</comment>
<dbReference type="PANTHER" id="PTHR36582">
    <property type="entry name" value="ANTITOXIN PARD"/>
    <property type="match status" value="1"/>
</dbReference>
<evidence type="ECO:0000256" key="1">
    <source>
        <dbReference type="ARBA" id="ARBA00008580"/>
    </source>
</evidence>